<gene>
    <name evidence="9" type="primary">LOC125178572</name>
</gene>
<dbReference type="AlphaFoldDB" id="A0A979FNI3"/>
<dbReference type="Pfam" id="PF01436">
    <property type="entry name" value="NHL"/>
    <property type="match status" value="1"/>
</dbReference>
<evidence type="ECO:0000256" key="2">
    <source>
        <dbReference type="ARBA" id="ARBA00022737"/>
    </source>
</evidence>
<evidence type="ECO:0000313" key="9">
    <source>
        <dbReference type="RefSeq" id="XP_047738623.1"/>
    </source>
</evidence>
<dbReference type="Proteomes" id="UP000694843">
    <property type="component" value="Unplaced"/>
</dbReference>
<dbReference type="InterPro" id="IPR001298">
    <property type="entry name" value="Filamin/ABP280_rpt"/>
</dbReference>
<keyword evidence="1" id="KW-0479">Metal-binding</keyword>
<dbReference type="RefSeq" id="XP_047738623.1">
    <property type="nucleotide sequence ID" value="XM_047882667.1"/>
</dbReference>
<keyword evidence="8" id="KW-1185">Reference proteome</keyword>
<dbReference type="InterPro" id="IPR050952">
    <property type="entry name" value="TRIM-NHL_E3_ligases"/>
</dbReference>
<name>A0A979FNI3_HYAAZ</name>
<dbReference type="PROSITE" id="PS51125">
    <property type="entry name" value="NHL"/>
    <property type="match status" value="1"/>
</dbReference>
<dbReference type="PANTHER" id="PTHR24104">
    <property type="entry name" value="E3 UBIQUITIN-PROTEIN LIGASE NHLRC1-RELATED"/>
    <property type="match status" value="1"/>
</dbReference>
<dbReference type="KEGG" id="hazt:125178572"/>
<dbReference type="InterPro" id="IPR011042">
    <property type="entry name" value="6-blade_b-propeller_TolB-like"/>
</dbReference>
<dbReference type="GO" id="GO:0005737">
    <property type="term" value="C:cytoplasm"/>
    <property type="evidence" value="ECO:0007669"/>
    <property type="project" value="UniProtKB-SubCell"/>
</dbReference>
<feature type="repeat" description="Filamin" evidence="5">
    <location>
        <begin position="449"/>
        <end position="552"/>
    </location>
</feature>
<dbReference type="Pfam" id="PF00630">
    <property type="entry name" value="Filamin"/>
    <property type="match status" value="1"/>
</dbReference>
<feature type="compositionally biased region" description="Basic and acidic residues" evidence="7">
    <location>
        <begin position="36"/>
        <end position="51"/>
    </location>
</feature>
<dbReference type="GO" id="GO:0000209">
    <property type="term" value="P:protein polyubiquitination"/>
    <property type="evidence" value="ECO:0007669"/>
    <property type="project" value="TreeGrafter"/>
</dbReference>
<feature type="repeat" description="NHL" evidence="6">
    <location>
        <begin position="607"/>
        <end position="650"/>
    </location>
</feature>
<dbReference type="PANTHER" id="PTHR24104:SF25">
    <property type="entry name" value="PROTEIN LIN-41"/>
    <property type="match status" value="1"/>
</dbReference>
<dbReference type="InterPro" id="IPR013783">
    <property type="entry name" value="Ig-like_fold"/>
</dbReference>
<dbReference type="GO" id="GO:0008270">
    <property type="term" value="F:zinc ion binding"/>
    <property type="evidence" value="ECO:0007669"/>
    <property type="project" value="UniProtKB-KW"/>
</dbReference>
<accession>A0A979FNI3</accession>
<evidence type="ECO:0000256" key="1">
    <source>
        <dbReference type="ARBA" id="ARBA00022723"/>
    </source>
</evidence>
<dbReference type="SUPFAM" id="SSF81296">
    <property type="entry name" value="E set domains"/>
    <property type="match status" value="1"/>
</dbReference>
<dbReference type="Gene3D" id="2.120.10.30">
    <property type="entry name" value="TolB, C-terminal domain"/>
    <property type="match status" value="1"/>
</dbReference>
<dbReference type="GeneID" id="125178572"/>
<dbReference type="InterPro" id="IPR014756">
    <property type="entry name" value="Ig_E-set"/>
</dbReference>
<feature type="compositionally biased region" description="Low complexity" evidence="7">
    <location>
        <begin position="105"/>
        <end position="114"/>
    </location>
</feature>
<proteinExistence type="predicted"/>
<keyword evidence="3" id="KW-0863">Zinc-finger</keyword>
<keyword evidence="4" id="KW-0862">Zinc</keyword>
<dbReference type="SUPFAM" id="SSF101898">
    <property type="entry name" value="NHL repeat"/>
    <property type="match status" value="1"/>
</dbReference>
<feature type="region of interest" description="Disordered" evidence="7">
    <location>
        <begin position="76"/>
        <end position="132"/>
    </location>
</feature>
<protein>
    <submittedName>
        <fullName evidence="9">Uncharacterized protein LOC125178572</fullName>
    </submittedName>
</protein>
<dbReference type="InterPro" id="IPR001258">
    <property type="entry name" value="NHL_repeat"/>
</dbReference>
<evidence type="ECO:0000256" key="5">
    <source>
        <dbReference type="PROSITE-ProRule" id="PRU00087"/>
    </source>
</evidence>
<evidence type="ECO:0000313" key="8">
    <source>
        <dbReference type="Proteomes" id="UP000694843"/>
    </source>
</evidence>
<evidence type="ECO:0000256" key="6">
    <source>
        <dbReference type="PROSITE-ProRule" id="PRU00504"/>
    </source>
</evidence>
<reference evidence="9" key="1">
    <citation type="submission" date="2025-08" db="UniProtKB">
        <authorList>
            <consortium name="RefSeq"/>
        </authorList>
    </citation>
    <scope>IDENTIFICATION</scope>
    <source>
        <tissue evidence="9">Whole organism</tissue>
    </source>
</reference>
<dbReference type="OrthoDB" id="654191at2759"/>
<feature type="compositionally biased region" description="Polar residues" evidence="7">
    <location>
        <begin position="118"/>
        <end position="130"/>
    </location>
</feature>
<feature type="region of interest" description="Disordered" evidence="7">
    <location>
        <begin position="1"/>
        <end position="56"/>
    </location>
</feature>
<sequence length="871" mass="95903">MDVSPRAGSPPTSPRRPKPRPSGAPRRPPSAGAEVLRSEADDPLHQEKYHENVPNSDEFIDILDTNLRSLAINESRRHEVSHAAISESRRHEGYDESPVTHSADESSGAGSGADYQWETESSEGQVSPRGNSPLIFREINEHDTRGACGDTHTCPTCRYDTSYPHTRARILRSYTRSSYPIDPWDSRTGSVMAGAPVEYGCRNEINPARQEQRQDQHYYPDVDMSDLEGHVDHMADNPDHNHVAARLTTGDINSSTRCIVCSSNADVNNCMGCRYDVCIRCQDRHSCLNPNQVTDECPVHRLKITNGFCRSHNIKVCTACRLDGIGTHVYCDVQDFQRNTHEIINFVNEFIQDVIDEVMELNPEMPLVFSTPHQQRLFQALPSSQLPAAVTFNWNCYLLTVNKFLVSFCSAPMSTYKQEIEAMWNALLYLVAEEQPEKFDVTFADGNSEDAPDVSQCRVVGPGSCKAVAGRETKFFLHVNNRHGSPCKPGSYLLSVKAFRGAQSDEAVAVFTNSYVNGTVVISYCFTQCTPHSINVRINGVMLPGSPLVVHVEPADVFAQAITAITNINFPILQQPGGLCSDGEEVIYITDTRAGDVKVLNSMFDVQGIISKRGSGFGELDSPTGIAIDRHGNLVVCDTGNRRLQVFSVTGFPIRESSGNFHEIQPVTIAVNSQNTYVVGDACGLVFLMCPEFKQMTLVSNNRAPECRIVQAPAVKTGFVDEIFVVQPSTGEMTIKNCRTGIFEKYFAHHPPSTEESHGHEATHNDQAVQISDFYIDSAGNFVMADALSGDIKVYSYSGVPITSWRCPGVPRGITGYPGLPFHYIVAVTMLSGITSLVVYGPEHAETLAETPQRPQMVFGVQANFVGSDAS</sequence>
<organism evidence="8 9">
    <name type="scientific">Hyalella azteca</name>
    <name type="common">Amphipod</name>
    <dbReference type="NCBI Taxonomy" id="294128"/>
    <lineage>
        <taxon>Eukaryota</taxon>
        <taxon>Metazoa</taxon>
        <taxon>Ecdysozoa</taxon>
        <taxon>Arthropoda</taxon>
        <taxon>Crustacea</taxon>
        <taxon>Multicrustacea</taxon>
        <taxon>Malacostraca</taxon>
        <taxon>Eumalacostraca</taxon>
        <taxon>Peracarida</taxon>
        <taxon>Amphipoda</taxon>
        <taxon>Senticaudata</taxon>
        <taxon>Talitrida</taxon>
        <taxon>Talitroidea</taxon>
        <taxon>Hyalellidae</taxon>
        <taxon>Hyalella</taxon>
    </lineage>
</organism>
<evidence type="ECO:0000256" key="3">
    <source>
        <dbReference type="ARBA" id="ARBA00022771"/>
    </source>
</evidence>
<dbReference type="Gene3D" id="2.60.40.10">
    <property type="entry name" value="Immunoglobulins"/>
    <property type="match status" value="1"/>
</dbReference>
<evidence type="ECO:0000256" key="4">
    <source>
        <dbReference type="ARBA" id="ARBA00022833"/>
    </source>
</evidence>
<dbReference type="InterPro" id="IPR017868">
    <property type="entry name" value="Filamin/ABP280_repeat-like"/>
</dbReference>
<dbReference type="GO" id="GO:0043161">
    <property type="term" value="P:proteasome-mediated ubiquitin-dependent protein catabolic process"/>
    <property type="evidence" value="ECO:0007669"/>
    <property type="project" value="TreeGrafter"/>
</dbReference>
<dbReference type="SMART" id="SM00557">
    <property type="entry name" value="IG_FLMN"/>
    <property type="match status" value="1"/>
</dbReference>
<dbReference type="GO" id="GO:0061630">
    <property type="term" value="F:ubiquitin protein ligase activity"/>
    <property type="evidence" value="ECO:0007669"/>
    <property type="project" value="TreeGrafter"/>
</dbReference>
<dbReference type="PROSITE" id="PS50194">
    <property type="entry name" value="FILAMIN_REPEAT"/>
    <property type="match status" value="1"/>
</dbReference>
<feature type="compositionally biased region" description="Basic and acidic residues" evidence="7">
    <location>
        <begin position="76"/>
        <end position="94"/>
    </location>
</feature>
<keyword evidence="2" id="KW-0677">Repeat</keyword>
<evidence type="ECO:0000256" key="7">
    <source>
        <dbReference type="SAM" id="MobiDB-lite"/>
    </source>
</evidence>